<dbReference type="AlphaFoldDB" id="A0A1Y0IAM6"/>
<dbReference type="EMBL" id="CP021425">
    <property type="protein sequence ID" value="ARU57521.1"/>
    <property type="molecule type" value="Genomic_DNA"/>
</dbReference>
<accession>A0A1Y0IAM6</accession>
<dbReference type="RefSeq" id="WP_087462410.1">
    <property type="nucleotide sequence ID" value="NZ_CP021425.1"/>
</dbReference>
<dbReference type="Proteomes" id="UP000196027">
    <property type="component" value="Chromosome"/>
</dbReference>
<evidence type="ECO:0000313" key="1">
    <source>
        <dbReference type="EMBL" id="ARU57521.1"/>
    </source>
</evidence>
<dbReference type="KEGG" id="ome:OLMES_3486"/>
<evidence type="ECO:0000313" key="2">
    <source>
        <dbReference type="Proteomes" id="UP000196027"/>
    </source>
</evidence>
<sequence>MNSIQTQSLPEQLEKVLHSRINNPEAFPRYVLLGRSYQDSSVLWLHEAGKPYLMVIPVAHLAAHKNLLKNTETHDVFREGLSRGFPAFTELQSSITMAINA</sequence>
<protein>
    <submittedName>
        <fullName evidence="1">Uncharacterized protein</fullName>
    </submittedName>
</protein>
<proteinExistence type="predicted"/>
<name>A0A1Y0IAM6_9GAMM</name>
<organism evidence="1 2">
    <name type="scientific">Oleiphilus messinensis</name>
    <dbReference type="NCBI Taxonomy" id="141451"/>
    <lineage>
        <taxon>Bacteria</taxon>
        <taxon>Pseudomonadati</taxon>
        <taxon>Pseudomonadota</taxon>
        <taxon>Gammaproteobacteria</taxon>
        <taxon>Oceanospirillales</taxon>
        <taxon>Oleiphilaceae</taxon>
        <taxon>Oleiphilus</taxon>
    </lineage>
</organism>
<gene>
    <name evidence="1" type="ORF">OLMES_3486</name>
</gene>
<keyword evidence="2" id="KW-1185">Reference proteome</keyword>
<reference evidence="1 2" key="1">
    <citation type="submission" date="2017-05" db="EMBL/GenBank/DDBJ databases">
        <title>Genomic insights into alkan degradation activity of Oleiphilus messinensis.</title>
        <authorList>
            <person name="Kozyavkin S.A."/>
            <person name="Slesarev A.I."/>
            <person name="Golyshin P.N."/>
            <person name="Korzhenkov A."/>
            <person name="Golyshina O.N."/>
            <person name="Toshchakov S.V."/>
        </authorList>
    </citation>
    <scope>NUCLEOTIDE SEQUENCE [LARGE SCALE GENOMIC DNA]</scope>
    <source>
        <strain evidence="1 2">ME102</strain>
    </source>
</reference>